<sequence>MRPLQDPVPRGGRSRVARRLPRLWPHAGRASAPVAPAGGAGRLQRGCRGVGVSAPAGDLALRVERIVDVTPSVRGFVLRPADGGGLPSYAPGSHLVVACGDRRNAYSLTGEGHAPDSYAISVLHRPDGQGGSAWLHGVRPGQVLRCGRPRDAFAPVATARHHLLIAGGIGITPFLSHLWAARRWGRRVSVLYAVGAGAPVPHHAELTALAGDGLRILRGRAAMQAAMDQALRTQALGTHLYVCGPDGLMDSALALARGHGWPDERCHAERFGGVDAAEGAPFTVRLRRTGRDIAVAADASLLDALAAAGVEWPAMCRRGVCGECRMDNAAGTILHRDLVLSPAERAAQSCLMPCVSRAEGVLSLDL</sequence>
<dbReference type="GO" id="GO:0046872">
    <property type="term" value="F:metal ion binding"/>
    <property type="evidence" value="ECO:0007669"/>
    <property type="project" value="UniProtKB-KW"/>
</dbReference>
<keyword evidence="4" id="KW-0560">Oxidoreductase</keyword>
<evidence type="ECO:0000256" key="1">
    <source>
        <dbReference type="ARBA" id="ARBA00022630"/>
    </source>
</evidence>
<evidence type="ECO:0000256" key="5">
    <source>
        <dbReference type="ARBA" id="ARBA00023004"/>
    </source>
</evidence>
<dbReference type="InterPro" id="IPR054582">
    <property type="entry name" value="DmmA-like_N"/>
</dbReference>
<dbReference type="SUPFAM" id="SSF54292">
    <property type="entry name" value="2Fe-2S ferredoxin-like"/>
    <property type="match status" value="1"/>
</dbReference>
<keyword evidence="10" id="KW-1185">Reference proteome</keyword>
<reference evidence="9 10" key="1">
    <citation type="submission" date="2020-04" db="EMBL/GenBank/DDBJ databases">
        <title>Description of novel Gluconacetobacter.</title>
        <authorList>
            <person name="Sombolestani A."/>
        </authorList>
    </citation>
    <scope>NUCLEOTIDE SEQUENCE [LARGE SCALE GENOMIC DNA]</scope>
    <source>
        <strain evidence="9 10">LMG 21311</strain>
    </source>
</reference>
<dbReference type="Gene3D" id="2.40.30.10">
    <property type="entry name" value="Translation factors"/>
    <property type="match status" value="1"/>
</dbReference>
<dbReference type="AlphaFoldDB" id="A0A7W4JQ72"/>
<evidence type="ECO:0000256" key="4">
    <source>
        <dbReference type="ARBA" id="ARBA00023002"/>
    </source>
</evidence>
<keyword evidence="1" id="KW-0285">Flavoprotein</keyword>
<gene>
    <name evidence="9" type="ORF">HLH34_02595</name>
</gene>
<keyword evidence="5" id="KW-0408">Iron</keyword>
<dbReference type="CDD" id="cd06185">
    <property type="entry name" value="PDR_like"/>
    <property type="match status" value="1"/>
</dbReference>
<dbReference type="Gene3D" id="3.10.20.30">
    <property type="match status" value="1"/>
</dbReference>
<name>A0A7W4JQ72_9PROT</name>
<dbReference type="CDD" id="cd00207">
    <property type="entry name" value="fer2"/>
    <property type="match status" value="1"/>
</dbReference>
<evidence type="ECO:0000313" key="10">
    <source>
        <dbReference type="Proteomes" id="UP000555756"/>
    </source>
</evidence>
<dbReference type="PRINTS" id="PR00409">
    <property type="entry name" value="PHDIOXRDTASE"/>
</dbReference>
<dbReference type="Pfam" id="PF22290">
    <property type="entry name" value="DmmA-like_N"/>
    <property type="match status" value="1"/>
</dbReference>
<dbReference type="SUPFAM" id="SSF52343">
    <property type="entry name" value="Ferredoxin reductase-like, C-terminal NADP-linked domain"/>
    <property type="match status" value="1"/>
</dbReference>
<evidence type="ECO:0000256" key="6">
    <source>
        <dbReference type="ARBA" id="ARBA00023014"/>
    </source>
</evidence>
<dbReference type="Proteomes" id="UP000555756">
    <property type="component" value="Unassembled WGS sequence"/>
</dbReference>
<dbReference type="GO" id="GO:0051537">
    <property type="term" value="F:2 iron, 2 sulfur cluster binding"/>
    <property type="evidence" value="ECO:0007669"/>
    <property type="project" value="UniProtKB-KW"/>
</dbReference>
<keyword evidence="3" id="KW-0479">Metal-binding</keyword>
<keyword evidence="2" id="KW-0001">2Fe-2S</keyword>
<dbReference type="InterPro" id="IPR036010">
    <property type="entry name" value="2Fe-2S_ferredoxin-like_sf"/>
</dbReference>
<dbReference type="InterPro" id="IPR001041">
    <property type="entry name" value="2Fe-2S_ferredoxin-type"/>
</dbReference>
<evidence type="ECO:0000259" key="8">
    <source>
        <dbReference type="PROSITE" id="PS51384"/>
    </source>
</evidence>
<dbReference type="SUPFAM" id="SSF63380">
    <property type="entry name" value="Riboflavin synthase domain-like"/>
    <property type="match status" value="1"/>
</dbReference>
<dbReference type="InterPro" id="IPR039261">
    <property type="entry name" value="FNR_nucleotide-bd"/>
</dbReference>
<proteinExistence type="predicted"/>
<feature type="domain" description="2Fe-2S ferredoxin-type" evidence="7">
    <location>
        <begin position="282"/>
        <end position="366"/>
    </location>
</feature>
<evidence type="ECO:0000256" key="3">
    <source>
        <dbReference type="ARBA" id="ARBA00022723"/>
    </source>
</evidence>
<dbReference type="GO" id="GO:0016491">
    <property type="term" value="F:oxidoreductase activity"/>
    <property type="evidence" value="ECO:0007669"/>
    <property type="project" value="UniProtKB-KW"/>
</dbReference>
<dbReference type="InterPro" id="IPR017938">
    <property type="entry name" value="Riboflavin_synthase-like_b-brl"/>
</dbReference>
<dbReference type="PANTHER" id="PTHR47354">
    <property type="entry name" value="NADH OXIDOREDUCTASE HCR"/>
    <property type="match status" value="1"/>
</dbReference>
<evidence type="ECO:0000259" key="7">
    <source>
        <dbReference type="PROSITE" id="PS51085"/>
    </source>
</evidence>
<accession>A0A7W4JQ72</accession>
<organism evidence="9 10">
    <name type="scientific">Gluconacetobacter azotocaptans</name>
    <dbReference type="NCBI Taxonomy" id="142834"/>
    <lineage>
        <taxon>Bacteria</taxon>
        <taxon>Pseudomonadati</taxon>
        <taxon>Pseudomonadota</taxon>
        <taxon>Alphaproteobacteria</taxon>
        <taxon>Acetobacterales</taxon>
        <taxon>Acetobacteraceae</taxon>
        <taxon>Gluconacetobacter</taxon>
    </lineage>
</organism>
<dbReference type="EMBL" id="JABEQF010000002">
    <property type="protein sequence ID" value="MBB2188853.1"/>
    <property type="molecule type" value="Genomic_DNA"/>
</dbReference>
<protein>
    <submittedName>
        <fullName evidence="9">Oxidoreductase</fullName>
    </submittedName>
</protein>
<dbReference type="PROSITE" id="PS51384">
    <property type="entry name" value="FAD_FR"/>
    <property type="match status" value="1"/>
</dbReference>
<dbReference type="InterPro" id="IPR012675">
    <property type="entry name" value="Beta-grasp_dom_sf"/>
</dbReference>
<evidence type="ECO:0000313" key="9">
    <source>
        <dbReference type="EMBL" id="MBB2188853.1"/>
    </source>
</evidence>
<dbReference type="PROSITE" id="PS51085">
    <property type="entry name" value="2FE2S_FER_2"/>
    <property type="match status" value="1"/>
</dbReference>
<dbReference type="PANTHER" id="PTHR47354:SF1">
    <property type="entry name" value="CARNITINE MONOOXYGENASE REDUCTASE SUBUNIT"/>
    <property type="match status" value="1"/>
</dbReference>
<keyword evidence="6" id="KW-0411">Iron-sulfur</keyword>
<dbReference type="InterPro" id="IPR017927">
    <property type="entry name" value="FAD-bd_FR_type"/>
</dbReference>
<dbReference type="Gene3D" id="3.40.50.80">
    <property type="entry name" value="Nucleotide-binding domain of ferredoxin-NADP reductase (FNR) module"/>
    <property type="match status" value="1"/>
</dbReference>
<feature type="domain" description="FAD-binding FR-type" evidence="8">
    <location>
        <begin position="56"/>
        <end position="156"/>
    </location>
</feature>
<evidence type="ECO:0000256" key="2">
    <source>
        <dbReference type="ARBA" id="ARBA00022714"/>
    </source>
</evidence>
<dbReference type="InterPro" id="IPR050415">
    <property type="entry name" value="MRET"/>
</dbReference>
<dbReference type="Pfam" id="PF00111">
    <property type="entry name" value="Fer2"/>
    <property type="match status" value="1"/>
</dbReference>
<comment type="caution">
    <text evidence="9">The sequence shown here is derived from an EMBL/GenBank/DDBJ whole genome shotgun (WGS) entry which is preliminary data.</text>
</comment>